<keyword evidence="2" id="KW-1185">Reference proteome</keyword>
<gene>
    <name evidence="1" type="ORF">K3G42_011075</name>
</gene>
<comment type="caution">
    <text evidence="1">The sequence shown here is derived from an EMBL/GenBank/DDBJ whole genome shotgun (WGS) entry which is preliminary data.</text>
</comment>
<reference evidence="1" key="1">
    <citation type="submission" date="2021-08" db="EMBL/GenBank/DDBJ databases">
        <title>The first chromosome-level gecko genome reveals the dynamic sex chromosomes of Neotropical dwarf geckos (Sphaerodactylidae: Sphaerodactylus).</title>
        <authorList>
            <person name="Pinto B.J."/>
            <person name="Keating S.E."/>
            <person name="Gamble T."/>
        </authorList>
    </citation>
    <scope>NUCLEOTIDE SEQUENCE</scope>
    <source>
        <strain evidence="1">TG3544</strain>
    </source>
</reference>
<accession>A0ACB8G8B1</accession>
<dbReference type="Proteomes" id="UP000827872">
    <property type="component" value="Linkage Group LG01"/>
</dbReference>
<name>A0ACB8G8B1_9SAUR</name>
<protein>
    <submittedName>
        <fullName evidence="1">Uncharacterized protein</fullName>
    </submittedName>
</protein>
<proteinExistence type="predicted"/>
<evidence type="ECO:0000313" key="2">
    <source>
        <dbReference type="Proteomes" id="UP000827872"/>
    </source>
</evidence>
<dbReference type="EMBL" id="CM037614">
    <property type="protein sequence ID" value="KAH8016003.1"/>
    <property type="molecule type" value="Genomic_DNA"/>
</dbReference>
<sequence length="492" mass="55576">MRHNQSACVPPVVPTGVKPESTKQRHRITQGVGAYSSVQVPERDLSRAALKIAQQPALHLRKEEQDAFFSLLDDDLVQEFLSMDTCYRISDKYLLAMVLTYFKRAGLHIREYTRKNLFMALYLANDMEEDEEDYKYEIFPWALGDNWRELFPQFLKTRDSFWARMKYRAFVSRRCCDEADVQIDNACWELCCLEHSIQPDGQMLSGTFFNETGAGKHVPRAAAVDLESTVIDEGHYTIGKEIIYLVLNRKLTDQCPGLQGFLGFHSIGGGIGSVFTSLLMDHLCVDYGRSDRIPDQFGALSSHPFSPPTYAPVISAEKAYHVAEITNACFEQANHIVKCDPCHSKYMAYCLLYQGDVVPKDDSANIATIKTKCSIHFVDWCPTGFIVGIKYQLPTVAPRGDLAKVQCAVCILSSTMAIVEAWARLDHKFDLMSVKLAFLHWYIGEGMEEGEFLEAREDMAVQEKDYEETGVDSIEEGEERNIKPAVLCLSAA</sequence>
<organism evidence="1 2">
    <name type="scientific">Sphaerodactylus townsendi</name>
    <dbReference type="NCBI Taxonomy" id="933632"/>
    <lineage>
        <taxon>Eukaryota</taxon>
        <taxon>Metazoa</taxon>
        <taxon>Chordata</taxon>
        <taxon>Craniata</taxon>
        <taxon>Vertebrata</taxon>
        <taxon>Euteleostomi</taxon>
        <taxon>Lepidosauria</taxon>
        <taxon>Squamata</taxon>
        <taxon>Bifurcata</taxon>
        <taxon>Gekkota</taxon>
        <taxon>Sphaerodactylidae</taxon>
        <taxon>Sphaerodactylus</taxon>
    </lineage>
</organism>
<evidence type="ECO:0000313" key="1">
    <source>
        <dbReference type="EMBL" id="KAH8016003.1"/>
    </source>
</evidence>